<dbReference type="PATRIC" id="fig|1193502.14.peg.712"/>
<evidence type="ECO:0000313" key="4">
    <source>
        <dbReference type="Proteomes" id="UP000094609"/>
    </source>
</evidence>
<comment type="similarity">
    <text evidence="1 2">Belongs to the ArsC family.</text>
</comment>
<evidence type="ECO:0000313" key="3">
    <source>
        <dbReference type="EMBL" id="AOO64491.1"/>
    </source>
</evidence>
<accession>A0A1D7THL7</accession>
<evidence type="ECO:0000256" key="2">
    <source>
        <dbReference type="PROSITE-ProRule" id="PRU01282"/>
    </source>
</evidence>
<dbReference type="InterPro" id="IPR006660">
    <property type="entry name" value="Arsenate_reductase-like"/>
</dbReference>
<gene>
    <name evidence="3" type="ORF">SHALO_0708</name>
</gene>
<organism evidence="3 4">
    <name type="scientific">Sulfurospirillum halorespirans DSM 13726</name>
    <dbReference type="NCBI Taxonomy" id="1193502"/>
    <lineage>
        <taxon>Bacteria</taxon>
        <taxon>Pseudomonadati</taxon>
        <taxon>Campylobacterota</taxon>
        <taxon>Epsilonproteobacteria</taxon>
        <taxon>Campylobacterales</taxon>
        <taxon>Sulfurospirillaceae</taxon>
        <taxon>Sulfurospirillum</taxon>
    </lineage>
</organism>
<dbReference type="STRING" id="1193502.SHALO_0708"/>
<name>A0A1D7THL7_9BACT</name>
<dbReference type="Pfam" id="PF03960">
    <property type="entry name" value="ArsC"/>
    <property type="match status" value="1"/>
</dbReference>
<dbReference type="Proteomes" id="UP000094609">
    <property type="component" value="Chromosome"/>
</dbReference>
<proteinExistence type="inferred from homology"/>
<dbReference type="KEGG" id="shal:SHALO_0708"/>
<dbReference type="SUPFAM" id="SSF52833">
    <property type="entry name" value="Thioredoxin-like"/>
    <property type="match status" value="1"/>
</dbReference>
<protein>
    <submittedName>
        <fullName evidence="3">ArsC-like thioredoxin</fullName>
    </submittedName>
</protein>
<keyword evidence="4" id="KW-1185">Reference proteome</keyword>
<dbReference type="Gene3D" id="3.40.30.10">
    <property type="entry name" value="Glutaredoxin"/>
    <property type="match status" value="1"/>
</dbReference>
<dbReference type="InterPro" id="IPR036249">
    <property type="entry name" value="Thioredoxin-like_sf"/>
</dbReference>
<reference evidence="4" key="1">
    <citation type="submission" date="2016-08" db="EMBL/GenBank/DDBJ databases">
        <title>Complete genome sequence of the organohalide-respiring Epsilonproteobacterium Sulfurospirillum halorespirans.</title>
        <authorList>
            <person name="Goris T."/>
            <person name="Zimmermann J."/>
            <person name="Schenz B."/>
            <person name="Lemos M."/>
            <person name="Hackermueller J."/>
            <person name="Diekert G."/>
        </authorList>
    </citation>
    <scope>NUCLEOTIDE SEQUENCE [LARGE SCALE GENOMIC DNA]</scope>
    <source>
        <strain>DSM 13726</strain>
        <strain evidence="4">PCE-M2</strain>
    </source>
</reference>
<dbReference type="EMBL" id="CP017111">
    <property type="protein sequence ID" value="AOO64491.1"/>
    <property type="molecule type" value="Genomic_DNA"/>
</dbReference>
<dbReference type="AlphaFoldDB" id="A0A1D7THL7"/>
<dbReference type="PROSITE" id="PS51353">
    <property type="entry name" value="ARSC"/>
    <property type="match status" value="1"/>
</dbReference>
<sequence length="141" mass="15960">MFKTTPNQVIFYEKTGCSGNARQKALLKEHGVIFEVRSLLDTRWDVQTLNAFFEGLSLKEMLNPFAPQLKDGTFKVDDYTKESLIEKMVQEPILIRRPLMQIGTVKLCGFDIPKLNSLLHVKMPIPQNINACLSSDACNNA</sequence>
<evidence type="ECO:0000256" key="1">
    <source>
        <dbReference type="ARBA" id="ARBA00007198"/>
    </source>
</evidence>